<evidence type="ECO:0000256" key="4">
    <source>
        <dbReference type="ARBA" id="ARBA00022475"/>
    </source>
</evidence>
<dbReference type="GeneID" id="111246589"/>
<dbReference type="OrthoDB" id="514335at2759"/>
<evidence type="ECO:0000256" key="3">
    <source>
        <dbReference type="ARBA" id="ARBA00010532"/>
    </source>
</evidence>
<evidence type="ECO:0000256" key="11">
    <source>
        <dbReference type="ARBA" id="ARBA00040821"/>
    </source>
</evidence>
<dbReference type="PANTHER" id="PTHR11923:SF110">
    <property type="entry name" value="SCAVENGER RECEPTOR CLASS B MEMBER 1"/>
    <property type="match status" value="1"/>
</dbReference>
<evidence type="ECO:0000256" key="10">
    <source>
        <dbReference type="ARBA" id="ARBA00023180"/>
    </source>
</evidence>
<feature type="region of interest" description="Disordered" evidence="13">
    <location>
        <begin position="532"/>
        <end position="558"/>
    </location>
</feature>
<dbReference type="InParanoid" id="A0A7M7JII3"/>
<evidence type="ECO:0000256" key="12">
    <source>
        <dbReference type="ARBA" id="ARBA00042244"/>
    </source>
</evidence>
<evidence type="ECO:0000313" key="15">
    <source>
        <dbReference type="EnsemblMetazoa" id="XP_022652170"/>
    </source>
</evidence>
<evidence type="ECO:0000256" key="1">
    <source>
        <dbReference type="ARBA" id="ARBA00004189"/>
    </source>
</evidence>
<keyword evidence="16" id="KW-1185">Reference proteome</keyword>
<keyword evidence="6 14" id="KW-1133">Transmembrane helix</keyword>
<dbReference type="InterPro" id="IPR002159">
    <property type="entry name" value="CD36_fam"/>
</dbReference>
<evidence type="ECO:0000256" key="2">
    <source>
        <dbReference type="ARBA" id="ARBA00004651"/>
    </source>
</evidence>
<keyword evidence="5 14" id="KW-0812">Transmembrane</keyword>
<keyword evidence="4" id="KW-1003">Cell membrane</keyword>
<evidence type="ECO:0000256" key="8">
    <source>
        <dbReference type="ARBA" id="ARBA00023157"/>
    </source>
</evidence>
<feature type="compositionally biased region" description="Basic and acidic residues" evidence="13">
    <location>
        <begin position="548"/>
        <end position="558"/>
    </location>
</feature>
<dbReference type="Proteomes" id="UP000594260">
    <property type="component" value="Unplaced"/>
</dbReference>
<accession>A0A7M7JII3</accession>
<proteinExistence type="inferred from homology"/>
<feature type="transmembrane region" description="Helical" evidence="14">
    <location>
        <begin position="55"/>
        <end position="77"/>
    </location>
</feature>
<dbReference type="GO" id="GO:0005044">
    <property type="term" value="F:scavenger receptor activity"/>
    <property type="evidence" value="ECO:0007669"/>
    <property type="project" value="TreeGrafter"/>
</dbReference>
<dbReference type="KEGG" id="vde:111246589"/>
<keyword evidence="10" id="KW-0325">Glycoprotein</keyword>
<dbReference type="GO" id="GO:0005901">
    <property type="term" value="C:caveola"/>
    <property type="evidence" value="ECO:0007669"/>
    <property type="project" value="UniProtKB-SubCell"/>
</dbReference>
<evidence type="ECO:0000313" key="16">
    <source>
        <dbReference type="Proteomes" id="UP000594260"/>
    </source>
</evidence>
<dbReference type="EnsemblMetazoa" id="XM_022796435">
    <property type="protein sequence ID" value="XP_022652170"/>
    <property type="gene ID" value="LOC111246589"/>
</dbReference>
<feature type="transmembrane region" description="Helical" evidence="14">
    <location>
        <begin position="502"/>
        <end position="522"/>
    </location>
</feature>
<dbReference type="AlphaFoldDB" id="A0A7M7JII3"/>
<keyword evidence="8" id="KW-1015">Disulfide bond</keyword>
<dbReference type="PRINTS" id="PR01609">
    <property type="entry name" value="CD36FAMILY"/>
</dbReference>
<evidence type="ECO:0000256" key="7">
    <source>
        <dbReference type="ARBA" id="ARBA00023136"/>
    </source>
</evidence>
<dbReference type="Pfam" id="PF01130">
    <property type="entry name" value="CD36"/>
    <property type="match status" value="1"/>
</dbReference>
<organism evidence="15 16">
    <name type="scientific">Varroa destructor</name>
    <name type="common">Honeybee mite</name>
    <dbReference type="NCBI Taxonomy" id="109461"/>
    <lineage>
        <taxon>Eukaryota</taxon>
        <taxon>Metazoa</taxon>
        <taxon>Ecdysozoa</taxon>
        <taxon>Arthropoda</taxon>
        <taxon>Chelicerata</taxon>
        <taxon>Arachnida</taxon>
        <taxon>Acari</taxon>
        <taxon>Parasitiformes</taxon>
        <taxon>Mesostigmata</taxon>
        <taxon>Gamasina</taxon>
        <taxon>Dermanyssoidea</taxon>
        <taxon>Varroidae</taxon>
        <taxon>Varroa</taxon>
    </lineage>
</organism>
<sequence>MSVPEEIQFKESHEAKKDEVSHFNFDANNRPTKGKQKSAPFLNFLKMGVNAGRGAGVICVVVGAFLVVLGAAVLINFTATFQFILSRKVVLSSTAQGFPIWRDVSDHLDTKTAWYFFNLTNPEEFMQGTQPILQEVGPFWYKTILKKINIEFLDNKTVTFEEHREFEFDAENSVLPNTTRITMINVPVMSALQRLKPLGYFARLAVDPVIKAAIADQQLTANYSVAELTYDGVYNNLVALSKIKEGFLEAIFALNSKDNKKGKFGFGVDKHDPTTFNMFTGGTGVMDLNRIYSINHKHVLSMWPNIENTTCNIVDGTFGYLRPPMNESNEQKVYIPDMCRPVTIRYEKDVNTNGIRLRRFILGKENFYNREAEPANACYDEIYREPSGVAEAGPCKQGAPILLSMPHFMHADPSFSEKVIGMNADPERHTFIMDHEPMTGMTVTVRGRLQANFRVTQLDCLDGEKLPELLMPLFWQELYVEAGPGIVAFLHKVLSYPGLAKIALIIVLLLGIIISIIGAGFLMNHSRRTRQTEQLNPTKYHKMATQEATRKPELDQLV</sequence>
<evidence type="ECO:0000256" key="14">
    <source>
        <dbReference type="SAM" id="Phobius"/>
    </source>
</evidence>
<dbReference type="GO" id="GO:0005737">
    <property type="term" value="C:cytoplasm"/>
    <property type="evidence" value="ECO:0007669"/>
    <property type="project" value="TreeGrafter"/>
</dbReference>
<dbReference type="PANTHER" id="PTHR11923">
    <property type="entry name" value="SCAVENGER RECEPTOR CLASS B TYPE-1 SR-B1"/>
    <property type="match status" value="1"/>
</dbReference>
<reference evidence="15" key="1">
    <citation type="submission" date="2021-01" db="UniProtKB">
        <authorList>
            <consortium name="EnsemblMetazoa"/>
        </authorList>
    </citation>
    <scope>IDENTIFICATION</scope>
</reference>
<evidence type="ECO:0000256" key="9">
    <source>
        <dbReference type="ARBA" id="ARBA00023170"/>
    </source>
</evidence>
<keyword evidence="7 14" id="KW-0472">Membrane</keyword>
<evidence type="ECO:0000256" key="5">
    <source>
        <dbReference type="ARBA" id="ARBA00022692"/>
    </source>
</evidence>
<keyword evidence="9" id="KW-0675">Receptor</keyword>
<comment type="subcellular location">
    <subcellularLocation>
        <location evidence="2">Cell membrane</location>
        <topology evidence="2">Multi-pass membrane protein</topology>
    </subcellularLocation>
    <subcellularLocation>
        <location evidence="1">Membrane</location>
        <location evidence="1">Caveola</location>
        <topology evidence="1">Multi-pass membrane protein</topology>
    </subcellularLocation>
</comment>
<name>A0A7M7JII3_VARDE</name>
<dbReference type="RefSeq" id="XP_022652170.1">
    <property type="nucleotide sequence ID" value="XM_022796435.1"/>
</dbReference>
<comment type="similarity">
    <text evidence="3">Belongs to the CD36 family.</text>
</comment>
<evidence type="ECO:0000256" key="13">
    <source>
        <dbReference type="SAM" id="MobiDB-lite"/>
    </source>
</evidence>
<evidence type="ECO:0000256" key="6">
    <source>
        <dbReference type="ARBA" id="ARBA00022989"/>
    </source>
</evidence>
<protein>
    <recommendedName>
        <fullName evidence="11">Scavenger receptor class B member 1</fullName>
    </recommendedName>
    <alternativeName>
        <fullName evidence="12">SR-BI</fullName>
    </alternativeName>
</protein>